<evidence type="ECO:0000313" key="2">
    <source>
        <dbReference type="EMBL" id="CAG8960175.1"/>
    </source>
</evidence>
<name>A0A9N9L4I4_9HELO</name>
<organism evidence="2 3">
    <name type="scientific">Hymenoscyphus fraxineus</name>
    <dbReference type="NCBI Taxonomy" id="746836"/>
    <lineage>
        <taxon>Eukaryota</taxon>
        <taxon>Fungi</taxon>
        <taxon>Dikarya</taxon>
        <taxon>Ascomycota</taxon>
        <taxon>Pezizomycotina</taxon>
        <taxon>Leotiomycetes</taxon>
        <taxon>Helotiales</taxon>
        <taxon>Helotiaceae</taxon>
        <taxon>Hymenoscyphus</taxon>
    </lineage>
</organism>
<gene>
    <name evidence="2" type="ORF">HYFRA_00010654</name>
</gene>
<protein>
    <submittedName>
        <fullName evidence="2">Uncharacterized protein</fullName>
    </submittedName>
</protein>
<dbReference type="Proteomes" id="UP000696280">
    <property type="component" value="Unassembled WGS sequence"/>
</dbReference>
<feature type="compositionally biased region" description="Polar residues" evidence="1">
    <location>
        <begin position="57"/>
        <end position="70"/>
    </location>
</feature>
<reference evidence="2" key="1">
    <citation type="submission" date="2021-07" db="EMBL/GenBank/DDBJ databases">
        <authorList>
            <person name="Durling M."/>
        </authorList>
    </citation>
    <scope>NUCLEOTIDE SEQUENCE</scope>
</reference>
<feature type="compositionally biased region" description="Basic and acidic residues" evidence="1">
    <location>
        <begin position="44"/>
        <end position="56"/>
    </location>
</feature>
<evidence type="ECO:0000313" key="3">
    <source>
        <dbReference type="Proteomes" id="UP000696280"/>
    </source>
</evidence>
<accession>A0A9N9L4I4</accession>
<dbReference type="AlphaFoldDB" id="A0A9N9L4I4"/>
<sequence length="111" mass="12261">MHGPAEVDGHVPSIIHRACRNQEVGLVTTATRLQRQPVLTFAERRLSESLKRRQVNDHSSTQPNPSNKRSSMPPYYTTRPLRSWDGGSSHLSVVSGTVATTKNCACALQHT</sequence>
<evidence type="ECO:0000256" key="1">
    <source>
        <dbReference type="SAM" id="MobiDB-lite"/>
    </source>
</evidence>
<comment type="caution">
    <text evidence="2">The sequence shown here is derived from an EMBL/GenBank/DDBJ whole genome shotgun (WGS) entry which is preliminary data.</text>
</comment>
<proteinExistence type="predicted"/>
<feature type="region of interest" description="Disordered" evidence="1">
    <location>
        <begin position="44"/>
        <end position="87"/>
    </location>
</feature>
<keyword evidence="3" id="KW-1185">Reference proteome</keyword>
<dbReference type="EMBL" id="CAJVRL010000096">
    <property type="protein sequence ID" value="CAG8960175.1"/>
    <property type="molecule type" value="Genomic_DNA"/>
</dbReference>